<feature type="transmembrane region" description="Helical" evidence="6">
    <location>
        <begin position="452"/>
        <end position="471"/>
    </location>
</feature>
<accession>A0A1Y1WRX7</accession>
<evidence type="ECO:0000256" key="1">
    <source>
        <dbReference type="ARBA" id="ARBA00004141"/>
    </source>
</evidence>
<comment type="subcellular location">
    <subcellularLocation>
        <location evidence="1">Membrane</location>
        <topology evidence="1">Multi-pass membrane protein</topology>
    </subcellularLocation>
</comment>
<keyword evidence="2" id="KW-0813">Transport</keyword>
<dbReference type="PIRSF" id="PIRSF006060">
    <property type="entry name" value="AA_transporter"/>
    <property type="match status" value="1"/>
</dbReference>
<comment type="caution">
    <text evidence="7">The sequence shown here is derived from an EMBL/GenBank/DDBJ whole genome shotgun (WGS) entry which is preliminary data.</text>
</comment>
<sequence>MRKQGLVSYEAGKKPWWLRLFTVKSMEQIQTELASSEMKRTLDIMDLASVGIGVTIGTGIFTLTGVAAAEKAGPAIVVSFIVSGIAAAFTALSYSEMASMIPVAGSAYTYTYAAMGELIGWIIGWDLILEYLVGAATTAVAWSAYLVAFLEIAFDYKISTKWVNSPIKFESGSFMKTGDYLNVPAVVISLVITTLLCFGIRESTRVNSVMVSIKVIVVLLTIFACIKHINPANYTPFIPPNEGRFAKYGVSGVFSAASTVFFAYIGFDIISTTAQEAKNPQRDLPIVICGSLVVCIILYIGVCLIMTGVVPYKELHPFTDSSTLGRVAAPITILVARTGMTWLSIIIGMGIVFGLASIMLILLMGQPRIFNAMAKDGLFPEIAARIHPKYKTPWFTTTLSGVLCALLGGMFPVDVLSDITTAGTLFAFFFVNIGVIVLRFRCPDTPRRFKIPLGPFVIPVIGAALSVVLLSTTSPSTIINLAVWIGVGLMVYALYGRTHSKINNPQLSQPSGGKINKPVAYHKDIPLRSLR</sequence>
<evidence type="ECO:0000256" key="6">
    <source>
        <dbReference type="SAM" id="Phobius"/>
    </source>
</evidence>
<dbReference type="InParanoid" id="A0A1Y1WRX7"/>
<evidence type="ECO:0000313" key="8">
    <source>
        <dbReference type="Proteomes" id="UP000193498"/>
    </source>
</evidence>
<feature type="transmembrane region" description="Helical" evidence="6">
    <location>
        <begin position="342"/>
        <end position="365"/>
    </location>
</feature>
<feature type="transmembrane region" description="Helical" evidence="6">
    <location>
        <begin position="47"/>
        <end position="68"/>
    </location>
</feature>
<protein>
    <submittedName>
        <fullName evidence="7">Amino acid transporter</fullName>
    </submittedName>
</protein>
<feature type="transmembrane region" description="Helical" evidence="6">
    <location>
        <begin position="131"/>
        <end position="154"/>
    </location>
</feature>
<dbReference type="GO" id="GO:0005886">
    <property type="term" value="C:plasma membrane"/>
    <property type="evidence" value="ECO:0007669"/>
    <property type="project" value="TreeGrafter"/>
</dbReference>
<dbReference type="Pfam" id="PF13520">
    <property type="entry name" value="AA_permease_2"/>
    <property type="match status" value="1"/>
</dbReference>
<feature type="transmembrane region" description="Helical" evidence="6">
    <location>
        <begin position="477"/>
        <end position="495"/>
    </location>
</feature>
<dbReference type="InterPro" id="IPR002293">
    <property type="entry name" value="AA/rel_permease1"/>
</dbReference>
<feature type="transmembrane region" description="Helical" evidence="6">
    <location>
        <begin position="419"/>
        <end position="440"/>
    </location>
</feature>
<evidence type="ECO:0000256" key="5">
    <source>
        <dbReference type="ARBA" id="ARBA00023136"/>
    </source>
</evidence>
<dbReference type="STRING" id="1314790.A0A1Y1WRX7"/>
<feature type="transmembrane region" description="Helical" evidence="6">
    <location>
        <begin position="75"/>
        <end position="95"/>
    </location>
</feature>
<dbReference type="GO" id="GO:0015171">
    <property type="term" value="F:amino acid transmembrane transporter activity"/>
    <property type="evidence" value="ECO:0007669"/>
    <property type="project" value="TreeGrafter"/>
</dbReference>
<keyword evidence="5 6" id="KW-0472">Membrane</keyword>
<feature type="transmembrane region" description="Helical" evidence="6">
    <location>
        <begin position="249"/>
        <end position="272"/>
    </location>
</feature>
<evidence type="ECO:0000256" key="4">
    <source>
        <dbReference type="ARBA" id="ARBA00022989"/>
    </source>
</evidence>
<feature type="transmembrane region" description="Helical" evidence="6">
    <location>
        <begin position="284"/>
        <end position="310"/>
    </location>
</feature>
<organism evidence="7 8">
    <name type="scientific">Basidiobolus meristosporus CBS 931.73</name>
    <dbReference type="NCBI Taxonomy" id="1314790"/>
    <lineage>
        <taxon>Eukaryota</taxon>
        <taxon>Fungi</taxon>
        <taxon>Fungi incertae sedis</taxon>
        <taxon>Zoopagomycota</taxon>
        <taxon>Entomophthoromycotina</taxon>
        <taxon>Basidiobolomycetes</taxon>
        <taxon>Basidiobolales</taxon>
        <taxon>Basidiobolaceae</taxon>
        <taxon>Basidiobolus</taxon>
    </lineage>
</organism>
<feature type="transmembrane region" description="Helical" evidence="6">
    <location>
        <begin position="107"/>
        <end position="124"/>
    </location>
</feature>
<dbReference type="PANTHER" id="PTHR43243">
    <property type="entry name" value="INNER MEMBRANE TRANSPORTER YGJI-RELATED"/>
    <property type="match status" value="1"/>
</dbReference>
<proteinExistence type="predicted"/>
<feature type="transmembrane region" description="Helical" evidence="6">
    <location>
        <begin position="394"/>
        <end position="413"/>
    </location>
</feature>
<evidence type="ECO:0000256" key="2">
    <source>
        <dbReference type="ARBA" id="ARBA00022448"/>
    </source>
</evidence>
<keyword evidence="8" id="KW-1185">Reference proteome</keyword>
<dbReference type="OrthoDB" id="3257095at2759"/>
<evidence type="ECO:0000256" key="3">
    <source>
        <dbReference type="ARBA" id="ARBA00022692"/>
    </source>
</evidence>
<dbReference type="AlphaFoldDB" id="A0A1Y1WRX7"/>
<keyword evidence="3 6" id="KW-0812">Transmembrane</keyword>
<keyword evidence="4 6" id="KW-1133">Transmembrane helix</keyword>
<name>A0A1Y1WRX7_9FUNG</name>
<reference evidence="7 8" key="1">
    <citation type="submission" date="2016-07" db="EMBL/GenBank/DDBJ databases">
        <title>Pervasive Adenine N6-methylation of Active Genes in Fungi.</title>
        <authorList>
            <consortium name="DOE Joint Genome Institute"/>
            <person name="Mondo S.J."/>
            <person name="Dannebaum R.O."/>
            <person name="Kuo R.C."/>
            <person name="Labutti K."/>
            <person name="Haridas S."/>
            <person name="Kuo A."/>
            <person name="Salamov A."/>
            <person name="Ahrendt S.R."/>
            <person name="Lipzen A."/>
            <person name="Sullivan W."/>
            <person name="Andreopoulos W.B."/>
            <person name="Clum A."/>
            <person name="Lindquist E."/>
            <person name="Daum C."/>
            <person name="Ramamoorthy G.K."/>
            <person name="Gryganskyi A."/>
            <person name="Culley D."/>
            <person name="Magnuson J.K."/>
            <person name="James T.Y."/>
            <person name="O'Malley M.A."/>
            <person name="Stajich J.E."/>
            <person name="Spatafora J.W."/>
            <person name="Visel A."/>
            <person name="Grigoriev I.V."/>
        </authorList>
    </citation>
    <scope>NUCLEOTIDE SEQUENCE [LARGE SCALE GENOMIC DNA]</scope>
    <source>
        <strain evidence="7 8">CBS 931.73</strain>
    </source>
</reference>
<feature type="transmembrane region" description="Helical" evidence="6">
    <location>
        <begin position="180"/>
        <end position="199"/>
    </location>
</feature>
<evidence type="ECO:0000313" key="7">
    <source>
        <dbReference type="EMBL" id="ORX76301.1"/>
    </source>
</evidence>
<dbReference type="EMBL" id="MCFE01000949">
    <property type="protein sequence ID" value="ORX76301.1"/>
    <property type="molecule type" value="Genomic_DNA"/>
</dbReference>
<gene>
    <name evidence="7" type="ORF">K493DRAFT_363773</name>
</gene>
<dbReference type="Gene3D" id="1.20.1740.10">
    <property type="entry name" value="Amino acid/polyamine transporter I"/>
    <property type="match status" value="1"/>
</dbReference>
<dbReference type="PANTHER" id="PTHR43243:SF4">
    <property type="entry name" value="CATIONIC AMINO ACID TRANSPORTER 4"/>
    <property type="match status" value="1"/>
</dbReference>
<feature type="transmembrane region" description="Helical" evidence="6">
    <location>
        <begin position="211"/>
        <end position="229"/>
    </location>
</feature>
<dbReference type="Proteomes" id="UP000193498">
    <property type="component" value="Unassembled WGS sequence"/>
</dbReference>